<evidence type="ECO:0000313" key="1">
    <source>
        <dbReference type="EMBL" id="SON51541.1"/>
    </source>
</evidence>
<accession>A0A2N8ZI21</accession>
<evidence type="ECO:0000313" key="2">
    <source>
        <dbReference type="Proteomes" id="UP000235828"/>
    </source>
</evidence>
<keyword evidence="2" id="KW-1185">Reference proteome</keyword>
<sequence>MDKLRFEQLMTRILELPPQQLLILRSVIVGKLHEESAEIILTDEEIQLISGLFRA</sequence>
<dbReference type="RefSeq" id="WP_172443140.1">
    <property type="nucleotide sequence ID" value="NZ_LT960611.1"/>
</dbReference>
<dbReference type="Proteomes" id="UP000235828">
    <property type="component" value="Chromosome A"/>
</dbReference>
<dbReference type="AlphaFoldDB" id="A0A2N8ZI21"/>
<dbReference type="KEGG" id="vta:A3594"/>
<dbReference type="EMBL" id="LT960611">
    <property type="protein sequence ID" value="SON51541.1"/>
    <property type="molecule type" value="Genomic_DNA"/>
</dbReference>
<proteinExistence type="predicted"/>
<protein>
    <submittedName>
        <fullName evidence="1">Uncharacterized protein</fullName>
    </submittedName>
</protein>
<organism evidence="1 2">
    <name type="scientific">Vibrio tapetis subsp. tapetis</name>
    <dbReference type="NCBI Taxonomy" id="1671868"/>
    <lineage>
        <taxon>Bacteria</taxon>
        <taxon>Pseudomonadati</taxon>
        <taxon>Pseudomonadota</taxon>
        <taxon>Gammaproteobacteria</taxon>
        <taxon>Vibrionales</taxon>
        <taxon>Vibrionaceae</taxon>
        <taxon>Vibrio</taxon>
    </lineage>
</organism>
<gene>
    <name evidence="1" type="ORF">VTAP4600_A3594</name>
</gene>
<reference evidence="1 2" key="1">
    <citation type="submission" date="2017-10" db="EMBL/GenBank/DDBJ databases">
        <authorList>
            <person name="Banno H."/>
            <person name="Chua N.-H."/>
        </authorList>
    </citation>
    <scope>NUCLEOTIDE SEQUENCE [LARGE SCALE GENOMIC DNA]</scope>
    <source>
        <strain evidence="1">Vibrio tapetis CECT4600</strain>
    </source>
</reference>
<name>A0A2N8ZI21_9VIBR</name>